<feature type="compositionally biased region" description="Basic and acidic residues" evidence="1">
    <location>
        <begin position="149"/>
        <end position="165"/>
    </location>
</feature>
<feature type="compositionally biased region" description="Basic residues" evidence="1">
    <location>
        <begin position="121"/>
        <end position="148"/>
    </location>
</feature>
<keyword evidence="2" id="KW-0808">Transferase</keyword>
<name>A0A6J4LAR5_9ACTN</name>
<feature type="region of interest" description="Disordered" evidence="1">
    <location>
        <begin position="330"/>
        <end position="364"/>
    </location>
</feature>
<feature type="compositionally biased region" description="Basic residues" evidence="1">
    <location>
        <begin position="166"/>
        <end position="177"/>
    </location>
</feature>
<feature type="compositionally biased region" description="Basic residues" evidence="1">
    <location>
        <begin position="58"/>
        <end position="79"/>
    </location>
</feature>
<feature type="region of interest" description="Disordered" evidence="1">
    <location>
        <begin position="290"/>
        <end position="312"/>
    </location>
</feature>
<accession>A0A6J4LAR5</accession>
<feature type="compositionally biased region" description="Low complexity" evidence="1">
    <location>
        <begin position="21"/>
        <end position="35"/>
    </location>
</feature>
<proteinExistence type="predicted"/>
<feature type="compositionally biased region" description="Basic and acidic residues" evidence="1">
    <location>
        <begin position="220"/>
        <end position="230"/>
    </location>
</feature>
<keyword evidence="2" id="KW-0548">Nucleotidyltransferase</keyword>
<sequence length="391" mass="42433">GAEGRAGRARGRRRLDGPVTARAPAHAGPAGPAARGRCRRPRGLRLRLRGELPGPARRAGRRARPGPRARAPALRHRPLAARPAGRAARGGHAGGPDLRTGPLHTAHPARRGLPGAARHAGDRRHARRRRVRRRGGPGRAGGRPRRHAPRPDRRPVRDRGGDAHPGRHRPLPARRPHAPVASRGPRHLHHRPRAGTHARRDRPRPDLGPGGDAGAVVPLQRRERGHDRLRGRGSAHHLPAARGRVPEVPLAAAEREQCGCRGRDQPVRGRGQARGAGRCAQRTGAAGLLGRRRRARGGRRRRRAGERAAGLRVGGAVEQRAVLHRLQPAVPAGRPRRRRQRHHDPVVHRAHPSRRAHRQARGRRGLLRGRRCGLLGCRLPLPADAGAAVGL</sequence>
<dbReference type="AlphaFoldDB" id="A0A6J4LAR5"/>
<feature type="non-terminal residue" evidence="2">
    <location>
        <position position="1"/>
    </location>
</feature>
<feature type="region of interest" description="Disordered" evidence="1">
    <location>
        <begin position="1"/>
        <end position="238"/>
    </location>
</feature>
<feature type="compositionally biased region" description="Basic residues" evidence="1">
    <location>
        <begin position="184"/>
        <end position="202"/>
    </location>
</feature>
<gene>
    <name evidence="2" type="ORF">AVDCRST_MAG07-2104</name>
</gene>
<dbReference type="EMBL" id="CADCUB010000085">
    <property type="protein sequence ID" value="CAA9328461.1"/>
    <property type="molecule type" value="Genomic_DNA"/>
</dbReference>
<dbReference type="EC" id="2.7.7.7" evidence="2"/>
<reference evidence="2" key="1">
    <citation type="submission" date="2020-02" db="EMBL/GenBank/DDBJ databases">
        <authorList>
            <person name="Meier V. D."/>
        </authorList>
    </citation>
    <scope>NUCLEOTIDE SEQUENCE</scope>
    <source>
        <strain evidence="2">AVDCRST_MAG07</strain>
    </source>
</reference>
<organism evidence="2">
    <name type="scientific">uncultured Frankineae bacterium</name>
    <dbReference type="NCBI Taxonomy" id="437475"/>
    <lineage>
        <taxon>Bacteria</taxon>
        <taxon>Bacillati</taxon>
        <taxon>Actinomycetota</taxon>
        <taxon>Actinomycetes</taxon>
        <taxon>Frankiales</taxon>
        <taxon>environmental samples</taxon>
    </lineage>
</organism>
<dbReference type="GO" id="GO:0003887">
    <property type="term" value="F:DNA-directed DNA polymerase activity"/>
    <property type="evidence" value="ECO:0007669"/>
    <property type="project" value="UniProtKB-EC"/>
</dbReference>
<feature type="compositionally biased region" description="Basic residues" evidence="1">
    <location>
        <begin position="36"/>
        <end position="47"/>
    </location>
</feature>
<evidence type="ECO:0000256" key="1">
    <source>
        <dbReference type="SAM" id="MobiDB-lite"/>
    </source>
</evidence>
<feature type="compositionally biased region" description="Basic residues" evidence="1">
    <location>
        <begin position="334"/>
        <end position="364"/>
    </location>
</feature>
<protein>
    <submittedName>
        <fullName evidence="2">DNA polymerase III beta subunit</fullName>
        <ecNumber evidence="2">2.7.7.7</ecNumber>
    </submittedName>
</protein>
<feature type="compositionally biased region" description="Basic residues" evidence="1">
    <location>
        <begin position="290"/>
        <end position="304"/>
    </location>
</feature>
<feature type="non-terminal residue" evidence="2">
    <location>
        <position position="391"/>
    </location>
</feature>
<evidence type="ECO:0000313" key="2">
    <source>
        <dbReference type="EMBL" id="CAA9328461.1"/>
    </source>
</evidence>